<keyword evidence="2" id="KW-1185">Reference proteome</keyword>
<sequence length="174" mass="18873">MAIDFHSTYKLHDLRIEYPWHPLFGRVLHARDGGRRHGSDSILVEERPGFFRTLPPWMCDPAYCSLLDSGPPLVALEALDALARTLDLMRHAQVAPCSGRLLPEEEAHALPTQTPVAAEATGAQAALLAIGRQPEPSPGSTSDTPILEALAELLLVAANKMAEGAQNDACKDHR</sequence>
<comment type="caution">
    <text evidence="1">The sequence shown here is derived from an EMBL/GenBank/DDBJ whole genome shotgun (WGS) entry which is preliminary data.</text>
</comment>
<accession>A0ABT4J9V4</accession>
<organism evidence="1 2">
    <name type="scientific">Paracoccus benzoatiresistens</name>
    <dbReference type="NCBI Taxonomy" id="2997341"/>
    <lineage>
        <taxon>Bacteria</taxon>
        <taxon>Pseudomonadati</taxon>
        <taxon>Pseudomonadota</taxon>
        <taxon>Alphaproteobacteria</taxon>
        <taxon>Rhodobacterales</taxon>
        <taxon>Paracoccaceae</taxon>
        <taxon>Paracoccus</taxon>
    </lineage>
</organism>
<reference evidence="1" key="1">
    <citation type="submission" date="2022-12" db="EMBL/GenBank/DDBJ databases">
        <title>Paracoccus sp. EF6 isolated from a lake water.</title>
        <authorList>
            <person name="Liu H."/>
        </authorList>
    </citation>
    <scope>NUCLEOTIDE SEQUENCE</scope>
    <source>
        <strain evidence="1">EF6</strain>
    </source>
</reference>
<protein>
    <submittedName>
        <fullName evidence="1">Uncharacterized protein</fullName>
    </submittedName>
</protein>
<name>A0ABT4J9V4_9RHOB</name>
<gene>
    <name evidence="1" type="ORF">OU682_19860</name>
</gene>
<dbReference type="RefSeq" id="WP_268943953.1">
    <property type="nucleotide sequence ID" value="NZ_JAPTYD010000054.1"/>
</dbReference>
<dbReference type="Proteomes" id="UP001149822">
    <property type="component" value="Unassembled WGS sequence"/>
</dbReference>
<dbReference type="EMBL" id="JAPTYD010000054">
    <property type="protein sequence ID" value="MCZ0963857.1"/>
    <property type="molecule type" value="Genomic_DNA"/>
</dbReference>
<evidence type="ECO:0000313" key="2">
    <source>
        <dbReference type="Proteomes" id="UP001149822"/>
    </source>
</evidence>
<proteinExistence type="predicted"/>
<evidence type="ECO:0000313" key="1">
    <source>
        <dbReference type="EMBL" id="MCZ0963857.1"/>
    </source>
</evidence>